<dbReference type="EMBL" id="MT144931">
    <property type="protein sequence ID" value="QJI01545.1"/>
    <property type="molecule type" value="Genomic_DNA"/>
</dbReference>
<evidence type="ECO:0000313" key="4">
    <source>
        <dbReference type="EMBL" id="QJI01545.1"/>
    </source>
</evidence>
<reference evidence="1" key="1">
    <citation type="submission" date="2020-03" db="EMBL/GenBank/DDBJ databases">
        <title>The deep terrestrial virosphere.</title>
        <authorList>
            <person name="Holmfeldt K."/>
            <person name="Nilsson E."/>
            <person name="Simone D."/>
            <person name="Lopez-Fernandez M."/>
            <person name="Wu X."/>
            <person name="de Brujin I."/>
            <person name="Lundin D."/>
            <person name="Andersson A."/>
            <person name="Bertilsson S."/>
            <person name="Dopson M."/>
        </authorList>
    </citation>
    <scope>NUCLEOTIDE SEQUENCE</scope>
    <source>
        <strain evidence="3">MM415A00172</strain>
        <strain evidence="2">MM415B00296</strain>
        <strain evidence="1">TM448A00615</strain>
        <strain evidence="4">TM448B02627</strain>
    </source>
</reference>
<dbReference type="EMBL" id="MT142533">
    <property type="protein sequence ID" value="QJA84710.1"/>
    <property type="molecule type" value="Genomic_DNA"/>
</dbReference>
<name>A0A6H1ZI98_9ZZZZ</name>
<accession>A0A6H1ZI98</accession>
<protein>
    <submittedName>
        <fullName evidence="1">Uncharacterized protein</fullName>
    </submittedName>
</protein>
<evidence type="ECO:0000313" key="2">
    <source>
        <dbReference type="EMBL" id="QJA67144.1"/>
    </source>
</evidence>
<proteinExistence type="predicted"/>
<gene>
    <name evidence="3" type="ORF">MM415A00172_0054</name>
    <name evidence="2" type="ORF">MM415B00296_0050</name>
    <name evidence="1" type="ORF">TM448A00615_0028</name>
    <name evidence="4" type="ORF">TM448B02627_0008</name>
</gene>
<sequence>MDEALTFIRCTILCVSNCWILGNCNIRSYPLYNKILVDEYDEDDWREVR</sequence>
<dbReference type="EMBL" id="MT144034">
    <property type="protein sequence ID" value="QJA47189.1"/>
    <property type="molecule type" value="Genomic_DNA"/>
</dbReference>
<organism evidence="1">
    <name type="scientific">viral metagenome</name>
    <dbReference type="NCBI Taxonomy" id="1070528"/>
    <lineage>
        <taxon>unclassified sequences</taxon>
        <taxon>metagenomes</taxon>
        <taxon>organismal metagenomes</taxon>
    </lineage>
</organism>
<dbReference type="EMBL" id="MT141566">
    <property type="protein sequence ID" value="QJA67144.1"/>
    <property type="molecule type" value="Genomic_DNA"/>
</dbReference>
<dbReference type="AlphaFoldDB" id="A0A6H1ZI98"/>
<evidence type="ECO:0000313" key="1">
    <source>
        <dbReference type="EMBL" id="QJA47189.1"/>
    </source>
</evidence>
<evidence type="ECO:0000313" key="3">
    <source>
        <dbReference type="EMBL" id="QJA84710.1"/>
    </source>
</evidence>